<dbReference type="GO" id="GO:0005737">
    <property type="term" value="C:cytoplasm"/>
    <property type="evidence" value="ECO:0007669"/>
    <property type="project" value="UniProtKB-SubCell"/>
</dbReference>
<dbReference type="SUPFAM" id="SSF52402">
    <property type="entry name" value="Adenine nucleotide alpha hydrolases-like"/>
    <property type="match status" value="1"/>
</dbReference>
<sequence length="471" mass="54777">MNQIVNEFIKDHQLIYEKDRIIVAVSGGPDSMALLHYLQMVKRDYHLQLIVAHVEHGLRGVESVNDCNFVKSYCEENKLDFFLYEPNVMAMKEELGLSTQEAARFSRYQWFEKLMEEHKATKLAFAHHGDDQVETVLMKQVRGSVVSLQGIPVKRQFGNGMIIRPFLCVEKSDILEYCQEHHIQYRIDQSNDSDNYKRNRFRKYILPFLKEENPSIHKTFQRQSEISTEENEFLQSLAKMEVEKAIDYHQESEICISNQRLLQMPTTLQRRALHLILNYLSLNSGREITVHHFDSIIELIKKASPSGMLHLPKGIFVEKVYDKCLFKVNIHKERPETIQFTKIPIPGMVPLKLGKIHTTVLKNWKSFDAKSDTFIGDIGKLSLPLFVRSRKNGDRLSPYGLDGTKKLKEVFIEKKVPKHLRDQWPVVTDSNDKIIWVPLLKRSNIALVGESTEQVIKIVFDHENDLLLHSI</sequence>
<proteinExistence type="inferred from homology"/>
<dbReference type="eggNOG" id="COG0037">
    <property type="taxonomic scope" value="Bacteria"/>
</dbReference>
<dbReference type="InterPro" id="IPR011063">
    <property type="entry name" value="TilS/TtcA_N"/>
</dbReference>
<evidence type="ECO:0000256" key="7">
    <source>
        <dbReference type="ARBA" id="ARBA00048539"/>
    </source>
</evidence>
<dbReference type="InterPro" id="IPR012795">
    <property type="entry name" value="tRNA_Ile_lys_synt_N"/>
</dbReference>
<evidence type="ECO:0000256" key="1">
    <source>
        <dbReference type="ARBA" id="ARBA00004496"/>
    </source>
</evidence>
<dbReference type="InterPro" id="IPR012796">
    <property type="entry name" value="Lysidine-tRNA-synth_C"/>
</dbReference>
<evidence type="ECO:0000256" key="2">
    <source>
        <dbReference type="ARBA" id="ARBA00022490"/>
    </source>
</evidence>
<dbReference type="PANTHER" id="PTHR43033:SF1">
    <property type="entry name" value="TRNA(ILE)-LYSIDINE SYNTHASE-RELATED"/>
    <property type="match status" value="1"/>
</dbReference>
<dbReference type="InterPro" id="IPR012094">
    <property type="entry name" value="tRNA_Ile_lys_synt"/>
</dbReference>
<dbReference type="SMART" id="SM00977">
    <property type="entry name" value="TilS_C"/>
    <property type="match status" value="1"/>
</dbReference>
<dbReference type="EMBL" id="CP002394">
    <property type="protein sequence ID" value="ADU28360.1"/>
    <property type="molecule type" value="Genomic_DNA"/>
</dbReference>
<dbReference type="Gene3D" id="3.40.50.620">
    <property type="entry name" value="HUPs"/>
    <property type="match status" value="1"/>
</dbReference>
<dbReference type="CDD" id="cd01992">
    <property type="entry name" value="TilS_N"/>
    <property type="match status" value="1"/>
</dbReference>
<dbReference type="NCBIfam" id="TIGR02433">
    <property type="entry name" value="lysidine_TilS_C"/>
    <property type="match status" value="1"/>
</dbReference>
<evidence type="ECO:0000256" key="8">
    <source>
        <dbReference type="HAMAP-Rule" id="MF_01161"/>
    </source>
</evidence>
<keyword evidence="11" id="KW-1185">Reference proteome</keyword>
<evidence type="ECO:0000256" key="4">
    <source>
        <dbReference type="ARBA" id="ARBA00022694"/>
    </source>
</evidence>
<name>E6TSE5_EVAC2</name>
<evidence type="ECO:0000256" key="6">
    <source>
        <dbReference type="ARBA" id="ARBA00022840"/>
    </source>
</evidence>
<dbReference type="NCBIfam" id="TIGR02432">
    <property type="entry name" value="lysidine_TilS_N"/>
    <property type="match status" value="1"/>
</dbReference>
<dbReference type="Gene3D" id="3.30.465.60">
    <property type="match status" value="1"/>
</dbReference>
<keyword evidence="6 8" id="KW-0067">ATP-binding</keyword>
<dbReference type="Proteomes" id="UP000001401">
    <property type="component" value="Chromosome"/>
</dbReference>
<organism evidence="10 11">
    <name type="scientific">Evansella cellulosilytica (strain ATCC 21833 / DSM 2522 / FERM P-1141 / JCM 9156 / N-4)</name>
    <name type="common">Bacillus cellulosilyticus</name>
    <dbReference type="NCBI Taxonomy" id="649639"/>
    <lineage>
        <taxon>Bacteria</taxon>
        <taxon>Bacillati</taxon>
        <taxon>Bacillota</taxon>
        <taxon>Bacilli</taxon>
        <taxon>Bacillales</taxon>
        <taxon>Bacillaceae</taxon>
        <taxon>Evansella</taxon>
    </lineage>
</organism>
<reference evidence="10 11" key="1">
    <citation type="submission" date="2010-12" db="EMBL/GenBank/DDBJ databases">
        <title>Complete sequence of Bacillus cellulosilyticus DSM 2522.</title>
        <authorList>
            <consortium name="US DOE Joint Genome Institute"/>
            <person name="Lucas S."/>
            <person name="Copeland A."/>
            <person name="Lapidus A."/>
            <person name="Cheng J.-F."/>
            <person name="Bruce D."/>
            <person name="Goodwin L."/>
            <person name="Pitluck S."/>
            <person name="Chertkov O."/>
            <person name="Detter J.C."/>
            <person name="Han C."/>
            <person name="Tapia R."/>
            <person name="Land M."/>
            <person name="Hauser L."/>
            <person name="Jeffries C."/>
            <person name="Kyrpides N."/>
            <person name="Ivanova N."/>
            <person name="Mikhailova N."/>
            <person name="Brumm P."/>
            <person name="Mead D."/>
            <person name="Woyke T."/>
        </authorList>
    </citation>
    <scope>NUCLEOTIDE SEQUENCE [LARGE SCALE GENOMIC DNA]</scope>
    <source>
        <strain evidence="11">ATCC 21833 / DSM 2522 / FERM P-1141 / JCM 9156 / N-4</strain>
    </source>
</reference>
<dbReference type="GO" id="GO:0005524">
    <property type="term" value="F:ATP binding"/>
    <property type="evidence" value="ECO:0007669"/>
    <property type="project" value="UniProtKB-UniRule"/>
</dbReference>
<dbReference type="SUPFAM" id="SSF82829">
    <property type="entry name" value="MesJ substrate recognition domain-like"/>
    <property type="match status" value="1"/>
</dbReference>
<evidence type="ECO:0000256" key="3">
    <source>
        <dbReference type="ARBA" id="ARBA00022598"/>
    </source>
</evidence>
<dbReference type="HAMAP" id="MF_01161">
    <property type="entry name" value="tRNA_Ile_lys_synt"/>
    <property type="match status" value="1"/>
</dbReference>
<keyword evidence="2 8" id="KW-0963">Cytoplasm</keyword>
<feature type="binding site" evidence="8">
    <location>
        <begin position="26"/>
        <end position="31"/>
    </location>
    <ligand>
        <name>ATP</name>
        <dbReference type="ChEBI" id="CHEBI:30616"/>
    </ligand>
</feature>
<keyword evidence="3 8" id="KW-0436">Ligase</keyword>
<dbReference type="GO" id="GO:0032267">
    <property type="term" value="F:tRNA(Ile)-lysidine synthase activity"/>
    <property type="evidence" value="ECO:0007669"/>
    <property type="project" value="UniProtKB-EC"/>
</dbReference>
<comment type="catalytic activity">
    <reaction evidence="7 8">
        <text>cytidine(34) in tRNA(Ile2) + L-lysine + ATP = lysidine(34) in tRNA(Ile2) + AMP + diphosphate + H(+)</text>
        <dbReference type="Rhea" id="RHEA:43744"/>
        <dbReference type="Rhea" id="RHEA-COMP:10625"/>
        <dbReference type="Rhea" id="RHEA-COMP:10670"/>
        <dbReference type="ChEBI" id="CHEBI:15378"/>
        <dbReference type="ChEBI" id="CHEBI:30616"/>
        <dbReference type="ChEBI" id="CHEBI:32551"/>
        <dbReference type="ChEBI" id="CHEBI:33019"/>
        <dbReference type="ChEBI" id="CHEBI:82748"/>
        <dbReference type="ChEBI" id="CHEBI:83665"/>
        <dbReference type="ChEBI" id="CHEBI:456215"/>
        <dbReference type="EC" id="6.3.4.19"/>
    </reaction>
</comment>
<dbReference type="RefSeq" id="WP_013486703.1">
    <property type="nucleotide sequence ID" value="NC_014829.1"/>
</dbReference>
<dbReference type="Pfam" id="PF11734">
    <property type="entry name" value="TilS_C"/>
    <property type="match status" value="1"/>
</dbReference>
<feature type="domain" description="Lysidine-tRNA(Ile) synthetase C-terminal" evidence="9">
    <location>
        <begin position="385"/>
        <end position="458"/>
    </location>
</feature>
<dbReference type="OrthoDB" id="9807403at2"/>
<gene>
    <name evidence="8" type="primary">tilS</name>
    <name evidence="10" type="ordered locus">Bcell_0068</name>
</gene>
<comment type="subcellular location">
    <subcellularLocation>
        <location evidence="1 8">Cytoplasm</location>
    </subcellularLocation>
</comment>
<accession>E6TSE5</accession>
<evidence type="ECO:0000256" key="5">
    <source>
        <dbReference type="ARBA" id="ARBA00022741"/>
    </source>
</evidence>
<protein>
    <recommendedName>
        <fullName evidence="8">tRNA(Ile)-lysidine synthase</fullName>
        <ecNumber evidence="8">6.3.4.19</ecNumber>
    </recommendedName>
    <alternativeName>
        <fullName evidence="8">tRNA(Ile)-2-lysyl-cytidine synthase</fullName>
    </alternativeName>
    <alternativeName>
        <fullName evidence="8">tRNA(Ile)-lysidine synthetase</fullName>
    </alternativeName>
</protein>
<dbReference type="EC" id="6.3.4.19" evidence="8"/>
<dbReference type="PANTHER" id="PTHR43033">
    <property type="entry name" value="TRNA(ILE)-LYSIDINE SYNTHASE-RELATED"/>
    <property type="match status" value="1"/>
</dbReference>
<dbReference type="STRING" id="649639.Bcell_0068"/>
<evidence type="ECO:0000313" key="11">
    <source>
        <dbReference type="Proteomes" id="UP000001401"/>
    </source>
</evidence>
<dbReference type="SUPFAM" id="SSF56037">
    <property type="entry name" value="PheT/TilS domain"/>
    <property type="match status" value="1"/>
</dbReference>
<keyword evidence="4 8" id="KW-0819">tRNA processing</keyword>
<comment type="function">
    <text evidence="8">Ligates lysine onto the cytidine present at position 34 of the AUA codon-specific tRNA(Ile) that contains the anticodon CAU, in an ATP-dependent manner. Cytidine is converted to lysidine, thus changing the amino acid specificity of the tRNA from methionine to isoleucine.</text>
</comment>
<comment type="similarity">
    <text evidence="8">Belongs to the tRNA(Ile)-lysidine synthase family.</text>
</comment>
<keyword evidence="5 8" id="KW-0547">Nucleotide-binding</keyword>
<comment type="domain">
    <text evidence="8">The N-terminal region contains the highly conserved SGGXDS motif, predicted to be a P-loop motif involved in ATP binding.</text>
</comment>
<dbReference type="AlphaFoldDB" id="E6TSE5"/>
<dbReference type="InterPro" id="IPR014729">
    <property type="entry name" value="Rossmann-like_a/b/a_fold"/>
</dbReference>
<dbReference type="KEGG" id="bco:Bcell_0068"/>
<evidence type="ECO:0000259" key="9">
    <source>
        <dbReference type="SMART" id="SM00977"/>
    </source>
</evidence>
<dbReference type="Pfam" id="PF01171">
    <property type="entry name" value="ATP_bind_3"/>
    <property type="match status" value="1"/>
</dbReference>
<dbReference type="GO" id="GO:0006400">
    <property type="term" value="P:tRNA modification"/>
    <property type="evidence" value="ECO:0007669"/>
    <property type="project" value="UniProtKB-UniRule"/>
</dbReference>
<dbReference type="HOGENOM" id="CLU_018869_0_1_9"/>
<evidence type="ECO:0000313" key="10">
    <source>
        <dbReference type="EMBL" id="ADU28360.1"/>
    </source>
</evidence>